<evidence type="ECO:0000259" key="6">
    <source>
        <dbReference type="PROSITE" id="PS50943"/>
    </source>
</evidence>
<dbReference type="SUPFAM" id="SSF53822">
    <property type="entry name" value="Periplasmic binding protein-like I"/>
    <property type="match status" value="1"/>
</dbReference>
<dbReference type="RefSeq" id="WP_125082655.1">
    <property type="nucleotide sequence ID" value="NZ_CP034248.1"/>
</dbReference>
<dbReference type="AlphaFoldDB" id="A0A3S8RUZ3"/>
<dbReference type="SUPFAM" id="SSF47413">
    <property type="entry name" value="lambda repressor-like DNA-binding domains"/>
    <property type="match status" value="1"/>
</dbReference>
<dbReference type="InterPro" id="IPR046335">
    <property type="entry name" value="LacI/GalR-like_sensor"/>
</dbReference>
<dbReference type="EMBL" id="CP034248">
    <property type="protein sequence ID" value="AZK46603.1"/>
    <property type="molecule type" value="Genomic_DNA"/>
</dbReference>
<dbReference type="SMART" id="SM00354">
    <property type="entry name" value="HTH_LACI"/>
    <property type="match status" value="1"/>
</dbReference>
<dbReference type="PRINTS" id="PR00036">
    <property type="entry name" value="HTHLACI"/>
</dbReference>
<dbReference type="CDD" id="cd19977">
    <property type="entry name" value="PBP1_EndR-like"/>
    <property type="match status" value="1"/>
</dbReference>
<dbReference type="InterPro" id="IPR028082">
    <property type="entry name" value="Peripla_BP_I"/>
</dbReference>
<proteinExistence type="predicted"/>
<dbReference type="OrthoDB" id="1639518at2"/>
<dbReference type="InterPro" id="IPR001387">
    <property type="entry name" value="Cro/C1-type_HTH"/>
</dbReference>
<feature type="domain" description="HTH lacI-type" evidence="5">
    <location>
        <begin position="4"/>
        <end position="59"/>
    </location>
</feature>
<keyword evidence="4" id="KW-0804">Transcription</keyword>
<evidence type="ECO:0000313" key="7">
    <source>
        <dbReference type="EMBL" id="AZK46603.1"/>
    </source>
</evidence>
<feature type="domain" description="HTH cro/C1-type" evidence="6">
    <location>
        <begin position="5"/>
        <end position="28"/>
    </location>
</feature>
<protein>
    <submittedName>
        <fullName evidence="7">LacI family transcriptional regulator</fullName>
    </submittedName>
</protein>
<dbReference type="PANTHER" id="PTHR30146:SF148">
    <property type="entry name" value="HTH-TYPE TRANSCRIPTIONAL REPRESSOR PURR-RELATED"/>
    <property type="match status" value="1"/>
</dbReference>
<dbReference type="Gene3D" id="1.10.260.40">
    <property type="entry name" value="lambda repressor-like DNA-binding domains"/>
    <property type="match status" value="1"/>
</dbReference>
<dbReference type="PROSITE" id="PS50932">
    <property type="entry name" value="HTH_LACI_2"/>
    <property type="match status" value="1"/>
</dbReference>
<keyword evidence="2" id="KW-0805">Transcription regulation</keyword>
<dbReference type="PROSITE" id="PS00356">
    <property type="entry name" value="HTH_LACI_1"/>
    <property type="match status" value="1"/>
</dbReference>
<evidence type="ECO:0000256" key="3">
    <source>
        <dbReference type="ARBA" id="ARBA00023125"/>
    </source>
</evidence>
<dbReference type="GO" id="GO:0000976">
    <property type="term" value="F:transcription cis-regulatory region binding"/>
    <property type="evidence" value="ECO:0007669"/>
    <property type="project" value="TreeGrafter"/>
</dbReference>
<keyword evidence="3" id="KW-0238">DNA-binding</keyword>
<evidence type="ECO:0000256" key="4">
    <source>
        <dbReference type="ARBA" id="ARBA00023163"/>
    </source>
</evidence>
<accession>A0A3S8RUZ3</accession>
<keyword evidence="8" id="KW-1185">Reference proteome</keyword>
<evidence type="ECO:0000259" key="5">
    <source>
        <dbReference type="PROSITE" id="PS50932"/>
    </source>
</evidence>
<dbReference type="Pfam" id="PF00356">
    <property type="entry name" value="LacI"/>
    <property type="match status" value="1"/>
</dbReference>
<dbReference type="InterPro" id="IPR010982">
    <property type="entry name" value="Lambda_DNA-bd_dom_sf"/>
</dbReference>
<gene>
    <name evidence="7" type="ORF">EIM92_10945</name>
</gene>
<dbReference type="Gene3D" id="3.40.50.2300">
    <property type="match status" value="2"/>
</dbReference>
<dbReference type="PANTHER" id="PTHR30146">
    <property type="entry name" value="LACI-RELATED TRANSCRIPTIONAL REPRESSOR"/>
    <property type="match status" value="1"/>
</dbReference>
<organism evidence="7 8">
    <name type="scientific">Paenibacillus lentus</name>
    <dbReference type="NCBI Taxonomy" id="1338368"/>
    <lineage>
        <taxon>Bacteria</taxon>
        <taxon>Bacillati</taxon>
        <taxon>Bacillota</taxon>
        <taxon>Bacilli</taxon>
        <taxon>Bacillales</taxon>
        <taxon>Paenibacillaceae</taxon>
        <taxon>Paenibacillus</taxon>
    </lineage>
</organism>
<dbReference type="Pfam" id="PF13377">
    <property type="entry name" value="Peripla_BP_3"/>
    <property type="match status" value="1"/>
</dbReference>
<dbReference type="CDD" id="cd01392">
    <property type="entry name" value="HTH_LacI"/>
    <property type="match status" value="1"/>
</dbReference>
<name>A0A3S8RUZ3_9BACL</name>
<evidence type="ECO:0000313" key="8">
    <source>
        <dbReference type="Proteomes" id="UP000273145"/>
    </source>
</evidence>
<sequence>MKKPTIEDVAKRAGVSKSTVSQYLNERYQYMSENTRRRISEVIEDLQYQPNGLARSLKQNRTFMVGIIVANIDYSLSIKCIRAIENELQQHKTQVIICNADESPEKEREYIEMLAARQVDGLIVFPTGNENSSYNRVMEMKLPLVFLDRLVDGVSTQSLLLDNEAAVKIAIQEMASRGHERIAMLSLPLSEYVITPRKERVSGYKKAMEELGLPVDESYICHAPKDEIAGVMRRLLLLPQPPTALLAGNDIVLAEILKFANQTGLRIPDQLSIIGIDDAEFAHIYNPVITTISQPAYDMGTQAARILLASIEQKGTELPITYRFPPVLQQGQSVQNIHH</sequence>
<keyword evidence="1" id="KW-0678">Repressor</keyword>
<evidence type="ECO:0000256" key="2">
    <source>
        <dbReference type="ARBA" id="ARBA00023015"/>
    </source>
</evidence>
<dbReference type="InterPro" id="IPR000843">
    <property type="entry name" value="HTH_LacI"/>
</dbReference>
<dbReference type="Proteomes" id="UP000273145">
    <property type="component" value="Chromosome"/>
</dbReference>
<dbReference type="GO" id="GO:0003700">
    <property type="term" value="F:DNA-binding transcription factor activity"/>
    <property type="evidence" value="ECO:0007669"/>
    <property type="project" value="TreeGrafter"/>
</dbReference>
<dbReference type="KEGG" id="plen:EIM92_10945"/>
<dbReference type="PROSITE" id="PS50943">
    <property type="entry name" value="HTH_CROC1"/>
    <property type="match status" value="1"/>
</dbReference>
<reference evidence="7 8" key="1">
    <citation type="submission" date="2018-11" db="EMBL/GenBank/DDBJ databases">
        <title>Genome sequencing of Paenibacillus lentus DSM25539(T).</title>
        <authorList>
            <person name="Kook J.-K."/>
            <person name="Park S.-N."/>
            <person name="Lim Y.K."/>
        </authorList>
    </citation>
    <scope>NUCLEOTIDE SEQUENCE [LARGE SCALE GENOMIC DNA]</scope>
    <source>
        <strain evidence="7 8">DSM 25539</strain>
    </source>
</reference>
<evidence type="ECO:0000256" key="1">
    <source>
        <dbReference type="ARBA" id="ARBA00022491"/>
    </source>
</evidence>